<dbReference type="EMBL" id="CAJNXB010001405">
    <property type="protein sequence ID" value="CAF3163011.1"/>
    <property type="molecule type" value="Genomic_DNA"/>
</dbReference>
<feature type="chain" id="PRO_5036231856" description="BPTI/Kunitz inhibitor domain-containing protein" evidence="5">
    <location>
        <begin position="24"/>
        <end position="570"/>
    </location>
</feature>
<evidence type="ECO:0000256" key="4">
    <source>
        <dbReference type="ARBA" id="ARBA00023157"/>
    </source>
</evidence>
<comment type="caution">
    <text evidence="7">The sequence shown here is derived from an EMBL/GenBank/DDBJ whole genome shotgun (WGS) entry which is preliminary data.</text>
</comment>
<dbReference type="AlphaFoldDB" id="A0A817PI68"/>
<protein>
    <recommendedName>
        <fullName evidence="6">BPTI/Kunitz inhibitor domain-containing protein</fullName>
    </recommendedName>
</protein>
<dbReference type="PROSITE" id="PS00280">
    <property type="entry name" value="BPTI_KUNITZ_1"/>
    <property type="match status" value="1"/>
</dbReference>
<evidence type="ECO:0000259" key="6">
    <source>
        <dbReference type="PROSITE" id="PS50279"/>
    </source>
</evidence>
<dbReference type="Gene3D" id="4.10.410.10">
    <property type="entry name" value="Pancreatic trypsin inhibitor Kunitz domain"/>
    <property type="match status" value="2"/>
</dbReference>
<evidence type="ECO:0000256" key="1">
    <source>
        <dbReference type="ARBA" id="ARBA00004613"/>
    </source>
</evidence>
<evidence type="ECO:0000313" key="7">
    <source>
        <dbReference type="EMBL" id="CAF3163011.1"/>
    </source>
</evidence>
<dbReference type="Proteomes" id="UP000663825">
    <property type="component" value="Unassembled WGS sequence"/>
</dbReference>
<evidence type="ECO:0000256" key="5">
    <source>
        <dbReference type="SAM" id="SignalP"/>
    </source>
</evidence>
<keyword evidence="2" id="KW-0964">Secreted</keyword>
<dbReference type="EMBL" id="CAJNYD010002148">
    <property type="protein sequence ID" value="CAF3395845.1"/>
    <property type="molecule type" value="Genomic_DNA"/>
</dbReference>
<feature type="domain" description="BPTI/Kunitz inhibitor" evidence="6">
    <location>
        <begin position="513"/>
        <end position="563"/>
    </location>
</feature>
<dbReference type="InterPro" id="IPR036880">
    <property type="entry name" value="Kunitz_BPTI_sf"/>
</dbReference>
<dbReference type="CDD" id="cd00109">
    <property type="entry name" value="Kunitz-type"/>
    <property type="match status" value="2"/>
</dbReference>
<dbReference type="SMART" id="SM00131">
    <property type="entry name" value="KU"/>
    <property type="match status" value="2"/>
</dbReference>
<keyword evidence="4" id="KW-1015">Disulfide bond</keyword>
<name>A0A817PI68_9BILA</name>
<dbReference type="GO" id="GO:0004867">
    <property type="term" value="F:serine-type endopeptidase inhibitor activity"/>
    <property type="evidence" value="ECO:0007669"/>
    <property type="project" value="InterPro"/>
</dbReference>
<dbReference type="Proteomes" id="UP000663833">
    <property type="component" value="Unassembled WGS sequence"/>
</dbReference>
<evidence type="ECO:0000256" key="2">
    <source>
        <dbReference type="ARBA" id="ARBA00022525"/>
    </source>
</evidence>
<dbReference type="InterPro" id="IPR002223">
    <property type="entry name" value="Kunitz_BPTI"/>
</dbReference>
<proteinExistence type="predicted"/>
<organism evidence="7 9">
    <name type="scientific">Rotaria socialis</name>
    <dbReference type="NCBI Taxonomy" id="392032"/>
    <lineage>
        <taxon>Eukaryota</taxon>
        <taxon>Metazoa</taxon>
        <taxon>Spiralia</taxon>
        <taxon>Gnathifera</taxon>
        <taxon>Rotifera</taxon>
        <taxon>Eurotatoria</taxon>
        <taxon>Bdelloidea</taxon>
        <taxon>Philodinida</taxon>
        <taxon>Philodinidae</taxon>
        <taxon>Rotaria</taxon>
    </lineage>
</organism>
<dbReference type="OrthoDB" id="4473401at2759"/>
<dbReference type="PANTHER" id="PTHR45938">
    <property type="entry name" value="ACP24A4-RELATED"/>
    <property type="match status" value="1"/>
</dbReference>
<evidence type="ECO:0000256" key="3">
    <source>
        <dbReference type="ARBA" id="ARBA00022729"/>
    </source>
</evidence>
<dbReference type="GO" id="GO:0050431">
    <property type="term" value="F:transforming growth factor beta binding"/>
    <property type="evidence" value="ECO:0007669"/>
    <property type="project" value="TreeGrafter"/>
</dbReference>
<dbReference type="GO" id="GO:0005615">
    <property type="term" value="C:extracellular space"/>
    <property type="evidence" value="ECO:0007669"/>
    <property type="project" value="TreeGrafter"/>
</dbReference>
<evidence type="ECO:0000313" key="8">
    <source>
        <dbReference type="EMBL" id="CAF3395845.1"/>
    </source>
</evidence>
<feature type="domain" description="BPTI/Kunitz inhibitor" evidence="6">
    <location>
        <begin position="457"/>
        <end position="510"/>
    </location>
</feature>
<sequence length="570" mass="63548">MASYYSYLLSLLFLLLITDLANTASLRSYFRSSSKGSLDRRYPSFAVKNQSSTSEPVLLRRRPLLPSSERRKRWTKEEDNDEVEIPIDENIMQQSISTTTLDNQATVLFSLDLNKATEQLNTSDAEYNSDVNPTMISTMADIKYPLLRKDLAEINEIDELTTVLMNEDVSLSNTTDSEQSIENNNNVASTETVLSLTTSNEIMDINPTESEIVSANVTDINQVVSNEFNTNRMISEETEMSSMPISTNQTLEETSMISQLELSTAAKSESDTSVAVSDYMTIIPGGTNDNQASIDSAATTIASGHNTTGIDENKDDTTIIFHGTQNETISAEEGITTVAASTSDAAKNVNGQETGDTTVLSEITENDASTMITDQDEYSNETINSLPQTTATPICDFSCQCSKQCPYGFEVMDDKCQCDPPCKNYQCFGDDICNITSEGKPSCRPSNGTEHDRPIRCYQPSSEGYHDAIIRYQSRWYYDPNQDKCHLFVYRGSGGNENNFKTLHECRIECITCAPAPNRGTCFGHLSMWYYDYKKNECSQFDYSGCNGNENQFIRKQQCIDTCVTRILNL</sequence>
<feature type="signal peptide" evidence="5">
    <location>
        <begin position="1"/>
        <end position="23"/>
    </location>
</feature>
<dbReference type="SUPFAM" id="SSF57362">
    <property type="entry name" value="BPTI-like"/>
    <property type="match status" value="2"/>
</dbReference>
<comment type="subcellular location">
    <subcellularLocation>
        <location evidence="1">Secreted</location>
    </subcellularLocation>
</comment>
<gene>
    <name evidence="8" type="ORF">LUA448_LOCUS17103</name>
    <name evidence="7" type="ORF">TIS948_LOCUS10382</name>
</gene>
<dbReference type="GO" id="GO:0048019">
    <property type="term" value="F:receptor antagonist activity"/>
    <property type="evidence" value="ECO:0007669"/>
    <property type="project" value="TreeGrafter"/>
</dbReference>
<reference evidence="7" key="1">
    <citation type="submission" date="2021-02" db="EMBL/GenBank/DDBJ databases">
        <authorList>
            <person name="Nowell W R."/>
        </authorList>
    </citation>
    <scope>NUCLEOTIDE SEQUENCE</scope>
</reference>
<evidence type="ECO:0000313" key="9">
    <source>
        <dbReference type="Proteomes" id="UP000663825"/>
    </source>
</evidence>
<dbReference type="InterPro" id="IPR020901">
    <property type="entry name" value="Prtase_inh_Kunz-CS"/>
</dbReference>
<dbReference type="PANTHER" id="PTHR45938:SF11">
    <property type="entry name" value="WAP, KAZAL, IMMUNOGLOBULIN, KUNITZ AND NTR DOMAIN-CONTAINING PROTEIN 2-LIKE"/>
    <property type="match status" value="1"/>
</dbReference>
<dbReference type="PROSITE" id="PS50279">
    <property type="entry name" value="BPTI_KUNITZ_2"/>
    <property type="match status" value="2"/>
</dbReference>
<accession>A0A817PI68</accession>
<dbReference type="Pfam" id="PF00014">
    <property type="entry name" value="Kunitz_BPTI"/>
    <property type="match status" value="2"/>
</dbReference>
<keyword evidence="3 5" id="KW-0732">Signal</keyword>